<reference evidence="2 3" key="1">
    <citation type="submission" date="2019-06" db="EMBL/GenBank/DDBJ databases">
        <title>Tsukamurella conjunctivitidis sp. nov., Tsukamurella assacharolytica sp. nov. and Tsukamurella sputae sp. nov. isolated from patients with conjunctivitis, bacteraemia (lymphoma) and respiratory infection (sputum) in Hong Kong.</title>
        <authorList>
            <person name="Teng J.L.L."/>
            <person name="Lee H.H."/>
            <person name="Fong J.Y.H."/>
            <person name="Fok K.M.N."/>
            <person name="Lau S.K.P."/>
            <person name="Woo P.C.Y."/>
        </authorList>
    </citation>
    <scope>NUCLEOTIDE SEQUENCE [LARGE SCALE GENOMIC DNA]</scope>
    <source>
        <strain evidence="2 3">HKU71</strain>
    </source>
</reference>
<dbReference type="EMBL" id="VIGW01000002">
    <property type="protein sequence ID" value="TWS20979.1"/>
    <property type="molecule type" value="Genomic_DNA"/>
</dbReference>
<evidence type="ECO:0000313" key="3">
    <source>
        <dbReference type="Proteomes" id="UP000317291"/>
    </source>
</evidence>
<dbReference type="Proteomes" id="UP000317291">
    <property type="component" value="Unassembled WGS sequence"/>
</dbReference>
<accession>A0A5C5RD54</accession>
<sequence length="155" mass="17053">MHAVCAAVREQEAAVVRDLLAAGPGYRLDDGSLDWHELHALIYSAPPGTAVFHAFEKGWTTTDYLLAHIIDAEQNALWQRAGDDRNPKPDPFPRPNDETDDEVDGEEPGRGQVQAGMVVATTVTVSEFMAMRAEREAQWRARHNIPEPVPSEGGP</sequence>
<evidence type="ECO:0000313" key="2">
    <source>
        <dbReference type="EMBL" id="TWS20979.1"/>
    </source>
</evidence>
<comment type="caution">
    <text evidence="2">The sequence shown here is derived from an EMBL/GenBank/DDBJ whole genome shotgun (WGS) entry which is preliminary data.</text>
</comment>
<gene>
    <name evidence="2" type="ORF">FK529_05470</name>
</gene>
<feature type="region of interest" description="Disordered" evidence="1">
    <location>
        <begin position="78"/>
        <end position="115"/>
    </location>
</feature>
<dbReference type="AlphaFoldDB" id="A0A5C5RD54"/>
<protein>
    <submittedName>
        <fullName evidence="2">Uncharacterized protein</fullName>
    </submittedName>
</protein>
<evidence type="ECO:0000256" key="1">
    <source>
        <dbReference type="SAM" id="MobiDB-lite"/>
    </source>
</evidence>
<proteinExistence type="predicted"/>
<name>A0A5C5RD54_9ACTN</name>
<keyword evidence="3" id="KW-1185">Reference proteome</keyword>
<organism evidence="2 3">
    <name type="scientific">Tsukamurella asaccharolytica</name>
    <dbReference type="NCBI Taxonomy" id="2592067"/>
    <lineage>
        <taxon>Bacteria</taxon>
        <taxon>Bacillati</taxon>
        <taxon>Actinomycetota</taxon>
        <taxon>Actinomycetes</taxon>
        <taxon>Mycobacteriales</taxon>
        <taxon>Tsukamurellaceae</taxon>
        <taxon>Tsukamurella</taxon>
    </lineage>
</organism>